<evidence type="ECO:0000313" key="12">
    <source>
        <dbReference type="EMBL" id="PTQ90068.1"/>
    </source>
</evidence>
<evidence type="ECO:0000256" key="6">
    <source>
        <dbReference type="ARBA" id="ARBA00022692"/>
    </source>
</evidence>
<evidence type="ECO:0000256" key="7">
    <source>
        <dbReference type="ARBA" id="ARBA00022927"/>
    </source>
</evidence>
<dbReference type="AlphaFoldDB" id="A0A2T5J0Z6"/>
<proteinExistence type="inferred from homology"/>
<accession>A0A2T5J0Z6</accession>
<dbReference type="PANTHER" id="PTHR33909">
    <property type="entry name" value="SEC TRANSLOCON ACCESSORY COMPLEX SUBUNIT YAJC"/>
    <property type="match status" value="1"/>
</dbReference>
<dbReference type="InterPro" id="IPR003849">
    <property type="entry name" value="Preprotein_translocase_YajC"/>
</dbReference>
<feature type="transmembrane region" description="Helical" evidence="11">
    <location>
        <begin position="20"/>
        <end position="39"/>
    </location>
</feature>
<evidence type="ECO:0000256" key="2">
    <source>
        <dbReference type="ARBA" id="ARBA00006742"/>
    </source>
</evidence>
<keyword evidence="13" id="KW-1185">Reference proteome</keyword>
<dbReference type="OrthoDB" id="9800132at2"/>
<dbReference type="PANTHER" id="PTHR33909:SF1">
    <property type="entry name" value="SEC TRANSLOCON ACCESSORY COMPLEX SUBUNIT YAJC"/>
    <property type="match status" value="1"/>
</dbReference>
<keyword evidence="9" id="KW-0811">Translocation</keyword>
<keyword evidence="5" id="KW-1003">Cell membrane</keyword>
<evidence type="ECO:0000256" key="8">
    <source>
        <dbReference type="ARBA" id="ARBA00022989"/>
    </source>
</evidence>
<evidence type="ECO:0000256" key="10">
    <source>
        <dbReference type="ARBA" id="ARBA00023136"/>
    </source>
</evidence>
<dbReference type="EMBL" id="QAON01000004">
    <property type="protein sequence ID" value="PTQ90068.1"/>
    <property type="molecule type" value="Genomic_DNA"/>
</dbReference>
<evidence type="ECO:0000256" key="9">
    <source>
        <dbReference type="ARBA" id="ARBA00023010"/>
    </source>
</evidence>
<dbReference type="PRINTS" id="PR01853">
    <property type="entry name" value="YAJCTRNLCASE"/>
</dbReference>
<dbReference type="GO" id="GO:0005886">
    <property type="term" value="C:plasma membrane"/>
    <property type="evidence" value="ECO:0007669"/>
    <property type="project" value="UniProtKB-SubCell"/>
</dbReference>
<comment type="similarity">
    <text evidence="2">Belongs to the YajC family.</text>
</comment>
<evidence type="ECO:0000256" key="5">
    <source>
        <dbReference type="ARBA" id="ARBA00022475"/>
    </source>
</evidence>
<name>A0A2T5J0Z6_9GAMM</name>
<keyword evidence="4" id="KW-0813">Transport</keyword>
<dbReference type="Pfam" id="PF02699">
    <property type="entry name" value="YajC"/>
    <property type="match status" value="1"/>
</dbReference>
<evidence type="ECO:0000313" key="13">
    <source>
        <dbReference type="Proteomes" id="UP000244223"/>
    </source>
</evidence>
<keyword evidence="6 11" id="KW-0812">Transmembrane</keyword>
<keyword evidence="7" id="KW-0653">Protein transport</keyword>
<dbReference type="GO" id="GO:0015031">
    <property type="term" value="P:protein transport"/>
    <property type="evidence" value="ECO:0007669"/>
    <property type="project" value="UniProtKB-KW"/>
</dbReference>
<dbReference type="SMART" id="SM01323">
    <property type="entry name" value="YajC"/>
    <property type="match status" value="1"/>
</dbReference>
<protein>
    <recommendedName>
        <fullName evidence="3">Sec translocon accessory complex subunit YajC</fullName>
    </recommendedName>
</protein>
<evidence type="ECO:0000256" key="3">
    <source>
        <dbReference type="ARBA" id="ARBA00014962"/>
    </source>
</evidence>
<dbReference type="RefSeq" id="WP_107865067.1">
    <property type="nucleotide sequence ID" value="NZ_QAON01000004.1"/>
</dbReference>
<reference evidence="12 13" key="1">
    <citation type="submission" date="2018-04" db="EMBL/GenBank/DDBJ databases">
        <title>Genomic Encyclopedia of Archaeal and Bacterial Type Strains, Phase II (KMG-II): from individual species to whole genera.</title>
        <authorList>
            <person name="Goeker M."/>
        </authorList>
    </citation>
    <scope>NUCLEOTIDE SEQUENCE [LARGE SCALE GENOMIC DNA]</scope>
    <source>
        <strain evidence="12 13">DSM 5822</strain>
    </source>
</reference>
<keyword evidence="8 11" id="KW-1133">Transmembrane helix</keyword>
<evidence type="ECO:0000256" key="4">
    <source>
        <dbReference type="ARBA" id="ARBA00022448"/>
    </source>
</evidence>
<dbReference type="Proteomes" id="UP000244223">
    <property type="component" value="Unassembled WGS sequence"/>
</dbReference>
<dbReference type="NCBIfam" id="TIGR00739">
    <property type="entry name" value="yajC"/>
    <property type="match status" value="1"/>
</dbReference>
<sequence>MSFFIADAYANAAPAAQEPSAFANIAMLVVFMLVFYFLLWRPQAKRQKEHQSLMAGLQKGDEIVFAGGLLGKVKAVDEDYAVVEINDNLTVKIQKASVLATLPEGTLKSVGTGANVNLTK</sequence>
<gene>
    <name evidence="12" type="ORF">C8N29_104106</name>
</gene>
<evidence type="ECO:0000256" key="1">
    <source>
        <dbReference type="ARBA" id="ARBA00004162"/>
    </source>
</evidence>
<organism evidence="12 13">
    <name type="scientific">Agitococcus lubricus</name>
    <dbReference type="NCBI Taxonomy" id="1077255"/>
    <lineage>
        <taxon>Bacteria</taxon>
        <taxon>Pseudomonadati</taxon>
        <taxon>Pseudomonadota</taxon>
        <taxon>Gammaproteobacteria</taxon>
        <taxon>Moraxellales</taxon>
        <taxon>Moraxellaceae</taxon>
        <taxon>Agitococcus</taxon>
    </lineage>
</organism>
<evidence type="ECO:0000256" key="11">
    <source>
        <dbReference type="SAM" id="Phobius"/>
    </source>
</evidence>
<comment type="subcellular location">
    <subcellularLocation>
        <location evidence="1">Cell membrane</location>
        <topology evidence="1">Single-pass membrane protein</topology>
    </subcellularLocation>
</comment>
<comment type="caution">
    <text evidence="12">The sequence shown here is derived from an EMBL/GenBank/DDBJ whole genome shotgun (WGS) entry which is preliminary data.</text>
</comment>
<keyword evidence="10 11" id="KW-0472">Membrane</keyword>